<keyword evidence="2" id="KW-0547">Nucleotide-binding</keyword>
<dbReference type="InterPro" id="IPR008921">
    <property type="entry name" value="DNA_pol3_clamp-load_cplx_C"/>
</dbReference>
<evidence type="ECO:0000313" key="7">
    <source>
        <dbReference type="Proteomes" id="UP000193642"/>
    </source>
</evidence>
<dbReference type="PANTHER" id="PTHR11669:SF9">
    <property type="entry name" value="REPLICATION FACTOR C SUBUNIT 5"/>
    <property type="match status" value="1"/>
</dbReference>
<protein>
    <recommendedName>
        <fullName evidence="5">Replication factor C C-terminal domain-containing protein</fullName>
    </recommendedName>
</protein>
<evidence type="ECO:0000256" key="4">
    <source>
        <dbReference type="ARBA" id="ARBA00023242"/>
    </source>
</evidence>
<dbReference type="Gene3D" id="3.40.50.300">
    <property type="entry name" value="P-loop containing nucleotide triphosphate hydrolases"/>
    <property type="match status" value="1"/>
</dbReference>
<dbReference type="InterPro" id="IPR050238">
    <property type="entry name" value="DNA_Rep/Repair_Clamp_Loader"/>
</dbReference>
<keyword evidence="1" id="KW-0235">DNA replication</keyword>
<dbReference type="GO" id="GO:0006271">
    <property type="term" value="P:DNA strand elongation involved in DNA replication"/>
    <property type="evidence" value="ECO:0007669"/>
    <property type="project" value="UniProtKB-ARBA"/>
</dbReference>
<dbReference type="GO" id="GO:0005524">
    <property type="term" value="F:ATP binding"/>
    <property type="evidence" value="ECO:0007669"/>
    <property type="project" value="UniProtKB-KW"/>
</dbReference>
<dbReference type="GO" id="GO:0031389">
    <property type="term" value="C:Rad17 RFC-like complex"/>
    <property type="evidence" value="ECO:0007669"/>
    <property type="project" value="TreeGrafter"/>
</dbReference>
<dbReference type="GO" id="GO:0031390">
    <property type="term" value="C:Ctf18 RFC-like complex"/>
    <property type="evidence" value="ECO:0007669"/>
    <property type="project" value="TreeGrafter"/>
</dbReference>
<feature type="domain" description="Replication factor C C-terminal" evidence="5">
    <location>
        <begin position="119"/>
        <end position="167"/>
    </location>
</feature>
<evidence type="ECO:0000256" key="2">
    <source>
        <dbReference type="ARBA" id="ARBA00022741"/>
    </source>
</evidence>
<proteinExistence type="predicted"/>
<dbReference type="InterPro" id="IPR027417">
    <property type="entry name" value="P-loop_NTPase"/>
</dbReference>
<dbReference type="SUPFAM" id="SSF48019">
    <property type="entry name" value="post-AAA+ oligomerization domain-like"/>
    <property type="match status" value="1"/>
</dbReference>
<accession>A0A1Y2AD57</accession>
<sequence length="194" mass="22088">RFNPIPTLTNQFSSGFKLIILDECDAMTQVAQNALRRIVEKYTQNVRFLHICNYMHALPFRSIPESFIRTRLDHVVAAESINITETGRSALLKLSKGDMDACSTFYKLLDIHMADWLFGESFDVAHSSFGMELPPHVRVKLLVKLAEVEYNLSVGCSEKLQLASLVGGFKNACFDDISHSTPVRFFDFTRRELH</sequence>
<dbReference type="Proteomes" id="UP000193642">
    <property type="component" value="Unassembled WGS sequence"/>
</dbReference>
<dbReference type="GO" id="GO:0003677">
    <property type="term" value="F:DNA binding"/>
    <property type="evidence" value="ECO:0007669"/>
    <property type="project" value="InterPro"/>
</dbReference>
<comment type="caution">
    <text evidence="6">The sequence shown here is derived from an EMBL/GenBank/DDBJ whole genome shotgun (WGS) entry which is preliminary data.</text>
</comment>
<organism evidence="6 7">
    <name type="scientific">Rhizoclosmatium globosum</name>
    <dbReference type="NCBI Taxonomy" id="329046"/>
    <lineage>
        <taxon>Eukaryota</taxon>
        <taxon>Fungi</taxon>
        <taxon>Fungi incertae sedis</taxon>
        <taxon>Chytridiomycota</taxon>
        <taxon>Chytridiomycota incertae sedis</taxon>
        <taxon>Chytridiomycetes</taxon>
        <taxon>Chytridiales</taxon>
        <taxon>Chytriomycetaceae</taxon>
        <taxon>Rhizoclosmatium</taxon>
    </lineage>
</organism>
<gene>
    <name evidence="6" type="ORF">BCR33DRAFT_730702</name>
</gene>
<evidence type="ECO:0000259" key="5">
    <source>
        <dbReference type="Pfam" id="PF08542"/>
    </source>
</evidence>
<evidence type="ECO:0000256" key="1">
    <source>
        <dbReference type="ARBA" id="ARBA00022705"/>
    </source>
</evidence>
<dbReference type="Gene3D" id="1.10.8.60">
    <property type="match status" value="1"/>
</dbReference>
<keyword evidence="3" id="KW-0067">ATP-binding</keyword>
<dbReference type="Gene3D" id="1.20.272.10">
    <property type="match status" value="1"/>
</dbReference>
<reference evidence="6 7" key="1">
    <citation type="submission" date="2016-07" db="EMBL/GenBank/DDBJ databases">
        <title>Pervasive Adenine N6-methylation of Active Genes in Fungi.</title>
        <authorList>
            <consortium name="DOE Joint Genome Institute"/>
            <person name="Mondo S.J."/>
            <person name="Dannebaum R.O."/>
            <person name="Kuo R.C."/>
            <person name="Labutti K."/>
            <person name="Haridas S."/>
            <person name="Kuo A."/>
            <person name="Salamov A."/>
            <person name="Ahrendt S.R."/>
            <person name="Lipzen A."/>
            <person name="Sullivan W."/>
            <person name="Andreopoulos W.B."/>
            <person name="Clum A."/>
            <person name="Lindquist E."/>
            <person name="Daum C."/>
            <person name="Ramamoorthy G.K."/>
            <person name="Gryganskyi A."/>
            <person name="Culley D."/>
            <person name="Magnuson J.K."/>
            <person name="James T.Y."/>
            <person name="O'Malley M.A."/>
            <person name="Stajich J.E."/>
            <person name="Spatafora J.W."/>
            <person name="Visel A."/>
            <person name="Grigoriev I.V."/>
        </authorList>
    </citation>
    <scope>NUCLEOTIDE SEQUENCE [LARGE SCALE GENOMIC DNA]</scope>
    <source>
        <strain evidence="6 7">JEL800</strain>
    </source>
</reference>
<dbReference type="GO" id="GO:0031391">
    <property type="term" value="C:Elg1 RFC-like complex"/>
    <property type="evidence" value="ECO:0007669"/>
    <property type="project" value="TreeGrafter"/>
</dbReference>
<evidence type="ECO:0000256" key="3">
    <source>
        <dbReference type="ARBA" id="ARBA00022840"/>
    </source>
</evidence>
<dbReference type="AlphaFoldDB" id="A0A1Y2AD57"/>
<dbReference type="Pfam" id="PF08542">
    <property type="entry name" value="Rep_fac_C"/>
    <property type="match status" value="1"/>
</dbReference>
<dbReference type="GO" id="GO:0005663">
    <property type="term" value="C:DNA replication factor C complex"/>
    <property type="evidence" value="ECO:0007669"/>
    <property type="project" value="TreeGrafter"/>
</dbReference>
<keyword evidence="7" id="KW-1185">Reference proteome</keyword>
<feature type="non-terminal residue" evidence="6">
    <location>
        <position position="1"/>
    </location>
</feature>
<dbReference type="GO" id="GO:0003689">
    <property type="term" value="F:DNA clamp loader activity"/>
    <property type="evidence" value="ECO:0007669"/>
    <property type="project" value="TreeGrafter"/>
</dbReference>
<dbReference type="STRING" id="329046.A0A1Y2AD57"/>
<dbReference type="PANTHER" id="PTHR11669">
    <property type="entry name" value="REPLICATION FACTOR C / DNA POLYMERASE III GAMMA-TAU SUBUNIT"/>
    <property type="match status" value="1"/>
</dbReference>
<dbReference type="EMBL" id="MCGO01000264">
    <property type="protein sequence ID" value="ORY19925.1"/>
    <property type="molecule type" value="Genomic_DNA"/>
</dbReference>
<dbReference type="SUPFAM" id="SSF52540">
    <property type="entry name" value="P-loop containing nucleoside triphosphate hydrolases"/>
    <property type="match status" value="1"/>
</dbReference>
<dbReference type="GO" id="GO:0006281">
    <property type="term" value="P:DNA repair"/>
    <property type="evidence" value="ECO:0007669"/>
    <property type="project" value="TreeGrafter"/>
</dbReference>
<dbReference type="OrthoDB" id="4199794at2759"/>
<evidence type="ECO:0000313" key="6">
    <source>
        <dbReference type="EMBL" id="ORY19925.1"/>
    </source>
</evidence>
<name>A0A1Y2AD57_9FUNG</name>
<keyword evidence="4" id="KW-0539">Nucleus</keyword>
<dbReference type="InterPro" id="IPR013748">
    <property type="entry name" value="Rep_factorC_C"/>
</dbReference>